<name>A0AA36I5Q6_9DINO</name>
<feature type="domain" description="K Homology" evidence="4">
    <location>
        <begin position="301"/>
        <end position="375"/>
    </location>
</feature>
<dbReference type="Pfam" id="PF00013">
    <property type="entry name" value="KH_1"/>
    <property type="match status" value="4"/>
</dbReference>
<feature type="domain" description="K Homology" evidence="4">
    <location>
        <begin position="117"/>
        <end position="190"/>
    </location>
</feature>
<keyword evidence="6" id="KW-1185">Reference proteome</keyword>
<dbReference type="AlphaFoldDB" id="A0AA36I5Q6"/>
<reference evidence="5" key="1">
    <citation type="submission" date="2023-08" db="EMBL/GenBank/DDBJ databases">
        <authorList>
            <person name="Chen Y."/>
            <person name="Shah S."/>
            <person name="Dougan E. K."/>
            <person name="Thang M."/>
            <person name="Chan C."/>
        </authorList>
    </citation>
    <scope>NUCLEOTIDE SEQUENCE</scope>
</reference>
<dbReference type="Proteomes" id="UP001178507">
    <property type="component" value="Unassembled WGS sequence"/>
</dbReference>
<dbReference type="InterPro" id="IPR036612">
    <property type="entry name" value="KH_dom_type_1_sf"/>
</dbReference>
<comment type="caution">
    <text evidence="5">The sequence shown here is derived from an EMBL/GenBank/DDBJ whole genome shotgun (WGS) entry which is preliminary data.</text>
</comment>
<proteinExistence type="predicted"/>
<dbReference type="Gene3D" id="3.30.1370.10">
    <property type="entry name" value="K Homology domain, type 1"/>
    <property type="match status" value="2"/>
</dbReference>
<dbReference type="PANTHER" id="PTHR10288">
    <property type="entry name" value="KH DOMAIN CONTAINING RNA BINDING PROTEIN"/>
    <property type="match status" value="1"/>
</dbReference>
<sequence length="509" mass="54449">MAEPEEEAEEEAEEEKAVERTPEELPRVPCHIFLPVVPAARVIGKQGANIKAIREQSGASVRVLQKELPHEMQRREDRVAVITGDTAAVQEAISGVLERVFDRSGLPDTVEGAARDRDYIVEVLVPEKSGSHLIGQKGDRVKALCQETRCDIRVGQDPVCGLAEQKKVRISATTMPDAAAAIWRLLEVLGELMAGGVLKTEHFELREASQGMLFNAPMRSATRDQKEVPVRLLIAKEDAAWIVGKRGNKIARLRDWAKVNMVDADAPPFDPSERVLEISAASLESRVKVVQMVAEDLARDGPGKLRLLVPTELFGSVMGHRGETLRSIIQSSKAQVQQHKAEHLEDGDYRFRLMDIKGSVSQRVDVVRQVHSALEQRGREGRDATGLTGGSALMDLGVGLAGALSSARASPGPSGLASGLAGLGPGGGGLGLGLGVSSDLGTLTLQLAMPNEEVARLLANDSSGIARRAGVKLSSTRGAGGLPVLKVAGTAVANSVACYLIQDRIFMMH</sequence>
<protein>
    <recommendedName>
        <fullName evidence="4">K Homology domain-containing protein</fullName>
    </recommendedName>
</protein>
<evidence type="ECO:0000313" key="6">
    <source>
        <dbReference type="Proteomes" id="UP001178507"/>
    </source>
</evidence>
<dbReference type="InterPro" id="IPR004087">
    <property type="entry name" value="KH_dom"/>
</dbReference>
<dbReference type="SUPFAM" id="SSF54791">
    <property type="entry name" value="Eukaryotic type KH-domain (KH-domain type I)"/>
    <property type="match status" value="4"/>
</dbReference>
<feature type="domain" description="K Homology" evidence="4">
    <location>
        <begin position="26"/>
        <end position="101"/>
    </location>
</feature>
<organism evidence="5 6">
    <name type="scientific">Effrenium voratum</name>
    <dbReference type="NCBI Taxonomy" id="2562239"/>
    <lineage>
        <taxon>Eukaryota</taxon>
        <taxon>Sar</taxon>
        <taxon>Alveolata</taxon>
        <taxon>Dinophyceae</taxon>
        <taxon>Suessiales</taxon>
        <taxon>Symbiodiniaceae</taxon>
        <taxon>Effrenium</taxon>
    </lineage>
</organism>
<dbReference type="PROSITE" id="PS50084">
    <property type="entry name" value="KH_TYPE_1"/>
    <property type="match status" value="4"/>
</dbReference>
<keyword evidence="1" id="KW-0677">Repeat</keyword>
<feature type="compositionally biased region" description="Acidic residues" evidence="3">
    <location>
        <begin position="1"/>
        <end position="14"/>
    </location>
</feature>
<keyword evidence="2" id="KW-0694">RNA-binding</keyword>
<dbReference type="InterPro" id="IPR004088">
    <property type="entry name" value="KH_dom_type_1"/>
</dbReference>
<dbReference type="Gene3D" id="3.30.310.210">
    <property type="match status" value="1"/>
</dbReference>
<feature type="region of interest" description="Disordered" evidence="3">
    <location>
        <begin position="1"/>
        <end position="23"/>
    </location>
</feature>
<dbReference type="SMART" id="SM00322">
    <property type="entry name" value="KH"/>
    <property type="match status" value="4"/>
</dbReference>
<dbReference type="GO" id="GO:0003723">
    <property type="term" value="F:RNA binding"/>
    <property type="evidence" value="ECO:0007669"/>
    <property type="project" value="UniProtKB-UniRule"/>
</dbReference>
<evidence type="ECO:0000256" key="3">
    <source>
        <dbReference type="SAM" id="MobiDB-lite"/>
    </source>
</evidence>
<gene>
    <name evidence="5" type="ORF">EVOR1521_LOCUS9191</name>
</gene>
<feature type="domain" description="K Homology" evidence="4">
    <location>
        <begin position="226"/>
        <end position="298"/>
    </location>
</feature>
<dbReference type="EMBL" id="CAUJNA010000817">
    <property type="protein sequence ID" value="CAJ1381537.1"/>
    <property type="molecule type" value="Genomic_DNA"/>
</dbReference>
<accession>A0AA36I5Q6</accession>
<evidence type="ECO:0000256" key="2">
    <source>
        <dbReference type="PROSITE-ProRule" id="PRU00117"/>
    </source>
</evidence>
<evidence type="ECO:0000256" key="1">
    <source>
        <dbReference type="ARBA" id="ARBA00022737"/>
    </source>
</evidence>
<evidence type="ECO:0000313" key="5">
    <source>
        <dbReference type="EMBL" id="CAJ1381537.1"/>
    </source>
</evidence>
<evidence type="ECO:0000259" key="4">
    <source>
        <dbReference type="SMART" id="SM00322"/>
    </source>
</evidence>